<proteinExistence type="predicted"/>
<accession>G0NE61</accession>
<sequence>MNQDFGDLEKNVYTLTDPNDSKHDCVYVIDEHHLVTYQRDDHSMIEVGQKLFVYNLLDKSIKVQVSVYDKCEILDILVLKTTHKFDFERGNTRHHTVNRLYHQLGINQENRTPLWTQGTLTERFSNGRYLGSTTGMLGDVIFDEFNKFIGIVVAKRGEENKIFILKHTLVDSNVPKGLTHDVRFENVRLNRFIFFISG</sequence>
<gene>
    <name evidence="1" type="ORF">CAEBREN_17334</name>
</gene>
<name>G0NE61_CAEBE</name>
<dbReference type="AlphaFoldDB" id="G0NE61"/>
<dbReference type="Proteomes" id="UP000008068">
    <property type="component" value="Unassembled WGS sequence"/>
</dbReference>
<keyword evidence="2" id="KW-1185">Reference proteome</keyword>
<organism evidence="2">
    <name type="scientific">Caenorhabditis brenneri</name>
    <name type="common">Nematode worm</name>
    <dbReference type="NCBI Taxonomy" id="135651"/>
    <lineage>
        <taxon>Eukaryota</taxon>
        <taxon>Metazoa</taxon>
        <taxon>Ecdysozoa</taxon>
        <taxon>Nematoda</taxon>
        <taxon>Chromadorea</taxon>
        <taxon>Rhabditida</taxon>
        <taxon>Rhabditina</taxon>
        <taxon>Rhabditomorpha</taxon>
        <taxon>Rhabditoidea</taxon>
        <taxon>Rhabditidae</taxon>
        <taxon>Peloderinae</taxon>
        <taxon>Caenorhabditis</taxon>
    </lineage>
</organism>
<protein>
    <submittedName>
        <fullName evidence="1">Uncharacterized protein</fullName>
    </submittedName>
</protein>
<dbReference type="InParanoid" id="G0NE61"/>
<dbReference type="EMBL" id="GL379871">
    <property type="protein sequence ID" value="EGT58692.1"/>
    <property type="molecule type" value="Genomic_DNA"/>
</dbReference>
<dbReference type="OrthoDB" id="5835471at2759"/>
<evidence type="ECO:0000313" key="2">
    <source>
        <dbReference type="Proteomes" id="UP000008068"/>
    </source>
</evidence>
<evidence type="ECO:0000313" key="1">
    <source>
        <dbReference type="EMBL" id="EGT58692.1"/>
    </source>
</evidence>
<dbReference type="HOGENOM" id="CLU_115991_0_0_1"/>
<reference evidence="2" key="1">
    <citation type="submission" date="2011-07" db="EMBL/GenBank/DDBJ databases">
        <authorList>
            <consortium name="Caenorhabditis brenneri Sequencing and Analysis Consortium"/>
            <person name="Wilson R.K."/>
        </authorList>
    </citation>
    <scope>NUCLEOTIDE SEQUENCE [LARGE SCALE GENOMIC DNA]</scope>
    <source>
        <strain evidence="2">PB2801</strain>
    </source>
</reference>